<keyword evidence="2" id="KW-1185">Reference proteome</keyword>
<accession>A0ABR3K089</accession>
<evidence type="ECO:0008006" key="3">
    <source>
        <dbReference type="Google" id="ProtNLM"/>
    </source>
</evidence>
<proteinExistence type="predicted"/>
<sequence>MQTSASSPVFPSELWLEIIPHLELKPLIAIRCTSRVLRTFAASADIHPYRKSFLSIYLDLIDRPWFLETRPWLLKNLRPFDRQAYLDAIAAFPDVYIPEDFAMWILEWPERAVIRCLWPGLPFDQGFDLRDRVQRRPGWNGLGMVPPPVLAFTMSEDDEAGLNVFTHTPGLLLWDQVYSRIEYLLLHRGERFRGYVVGGNYRFYAEILSNPDEPDPDPDELFWTSWIAYLEHSVNAVQIQYKSHQSRGVFSSGHSRVLDPSERVSASLVAWPPVPA</sequence>
<organism evidence="1 2">
    <name type="scientific">Hohenbuehelia grisea</name>
    <dbReference type="NCBI Taxonomy" id="104357"/>
    <lineage>
        <taxon>Eukaryota</taxon>
        <taxon>Fungi</taxon>
        <taxon>Dikarya</taxon>
        <taxon>Basidiomycota</taxon>
        <taxon>Agaricomycotina</taxon>
        <taxon>Agaricomycetes</taxon>
        <taxon>Agaricomycetidae</taxon>
        <taxon>Agaricales</taxon>
        <taxon>Pleurotineae</taxon>
        <taxon>Pleurotaceae</taxon>
        <taxon>Hohenbuehelia</taxon>
    </lineage>
</organism>
<dbReference type="Proteomes" id="UP001556367">
    <property type="component" value="Unassembled WGS sequence"/>
</dbReference>
<dbReference type="EMBL" id="JASNQZ010000001">
    <property type="protein sequence ID" value="KAL0961176.1"/>
    <property type="molecule type" value="Genomic_DNA"/>
</dbReference>
<gene>
    <name evidence="1" type="ORF">HGRIS_006147</name>
</gene>
<name>A0ABR3K089_9AGAR</name>
<evidence type="ECO:0000313" key="1">
    <source>
        <dbReference type="EMBL" id="KAL0961176.1"/>
    </source>
</evidence>
<protein>
    <recommendedName>
        <fullName evidence="3">F-box domain-containing protein</fullName>
    </recommendedName>
</protein>
<comment type="caution">
    <text evidence="1">The sequence shown here is derived from an EMBL/GenBank/DDBJ whole genome shotgun (WGS) entry which is preliminary data.</text>
</comment>
<reference evidence="2" key="1">
    <citation type="submission" date="2024-06" db="EMBL/GenBank/DDBJ databases">
        <title>Multi-omics analyses provide insights into the biosynthesis of the anticancer antibiotic pleurotin in Hohenbuehelia grisea.</title>
        <authorList>
            <person name="Weaver J.A."/>
            <person name="Alberti F."/>
        </authorList>
    </citation>
    <scope>NUCLEOTIDE SEQUENCE [LARGE SCALE GENOMIC DNA]</scope>
    <source>
        <strain evidence="2">T-177</strain>
    </source>
</reference>
<evidence type="ECO:0000313" key="2">
    <source>
        <dbReference type="Proteomes" id="UP001556367"/>
    </source>
</evidence>